<keyword evidence="2" id="KW-1185">Reference proteome</keyword>
<protein>
    <submittedName>
        <fullName evidence="1">Uncharacterized protein</fullName>
    </submittedName>
</protein>
<comment type="caution">
    <text evidence="1">The sequence shown here is derived from an EMBL/GenBank/DDBJ whole genome shotgun (WGS) entry which is preliminary data.</text>
</comment>
<evidence type="ECO:0000313" key="1">
    <source>
        <dbReference type="EMBL" id="KAK1400633.1"/>
    </source>
</evidence>
<dbReference type="EMBL" id="JAUIZM010000001">
    <property type="protein sequence ID" value="KAK1400633.1"/>
    <property type="molecule type" value="Genomic_DNA"/>
</dbReference>
<proteinExistence type="predicted"/>
<gene>
    <name evidence="1" type="ORF">POM88_000238</name>
</gene>
<accession>A0AAD8JCM2</accession>
<name>A0AAD8JCM2_9APIA</name>
<dbReference type="Proteomes" id="UP001237642">
    <property type="component" value="Unassembled WGS sequence"/>
</dbReference>
<sequence length="223" mass="25392">MKLPFRFRASSQEMEECWYLVTEMFWGVGSARILTLDLETIKALSAVLDFLVKPPPKPFYNLKYLKVPQGYRETSMSTRLKSCLFGRSPKATVVTTLPQENMIPGTEAAFVSAQCDSTAALGSFYQCVVSYLLCCLRICRTFQEESIGFIQAGDGNLAQWVLRNCGVTNSSSWENFFSIDLKAAARSYPPGFTYTGKYVLRNCAWRNEFYSWDFEIPELHDFT</sequence>
<dbReference type="AlphaFoldDB" id="A0AAD8JCM2"/>
<reference evidence="1" key="2">
    <citation type="submission" date="2023-05" db="EMBL/GenBank/DDBJ databases">
        <authorList>
            <person name="Schelkunov M.I."/>
        </authorList>
    </citation>
    <scope>NUCLEOTIDE SEQUENCE</scope>
    <source>
        <strain evidence="1">Hsosn_3</strain>
        <tissue evidence="1">Leaf</tissue>
    </source>
</reference>
<reference evidence="1" key="1">
    <citation type="submission" date="2023-02" db="EMBL/GenBank/DDBJ databases">
        <title>Genome of toxic invasive species Heracleum sosnowskyi carries increased number of genes despite the absence of recent whole-genome duplications.</title>
        <authorList>
            <person name="Schelkunov M."/>
            <person name="Shtratnikova V."/>
            <person name="Makarenko M."/>
            <person name="Klepikova A."/>
            <person name="Omelchenko D."/>
            <person name="Novikova G."/>
            <person name="Obukhova E."/>
            <person name="Bogdanov V."/>
            <person name="Penin A."/>
            <person name="Logacheva M."/>
        </authorList>
    </citation>
    <scope>NUCLEOTIDE SEQUENCE</scope>
    <source>
        <strain evidence="1">Hsosn_3</strain>
        <tissue evidence="1">Leaf</tissue>
    </source>
</reference>
<evidence type="ECO:0000313" key="2">
    <source>
        <dbReference type="Proteomes" id="UP001237642"/>
    </source>
</evidence>
<organism evidence="1 2">
    <name type="scientific">Heracleum sosnowskyi</name>
    <dbReference type="NCBI Taxonomy" id="360622"/>
    <lineage>
        <taxon>Eukaryota</taxon>
        <taxon>Viridiplantae</taxon>
        <taxon>Streptophyta</taxon>
        <taxon>Embryophyta</taxon>
        <taxon>Tracheophyta</taxon>
        <taxon>Spermatophyta</taxon>
        <taxon>Magnoliopsida</taxon>
        <taxon>eudicotyledons</taxon>
        <taxon>Gunneridae</taxon>
        <taxon>Pentapetalae</taxon>
        <taxon>asterids</taxon>
        <taxon>campanulids</taxon>
        <taxon>Apiales</taxon>
        <taxon>Apiaceae</taxon>
        <taxon>Apioideae</taxon>
        <taxon>apioid superclade</taxon>
        <taxon>Tordylieae</taxon>
        <taxon>Tordyliinae</taxon>
        <taxon>Heracleum</taxon>
    </lineage>
</organism>